<dbReference type="AlphaFoldDB" id="A0A918NSK5"/>
<dbReference type="InterPro" id="IPR036366">
    <property type="entry name" value="PGBDSf"/>
</dbReference>
<gene>
    <name evidence="2" type="ORF">GCM10010515_68830</name>
</gene>
<dbReference type="InterPro" id="IPR036365">
    <property type="entry name" value="PGBD-like_sf"/>
</dbReference>
<dbReference type="PROSITE" id="PS51318">
    <property type="entry name" value="TAT"/>
    <property type="match status" value="1"/>
</dbReference>
<evidence type="ECO:0000256" key="1">
    <source>
        <dbReference type="SAM" id="SignalP"/>
    </source>
</evidence>
<comment type="caution">
    <text evidence="2">The sequence shown here is derived from an EMBL/GenBank/DDBJ whole genome shotgun (WGS) entry which is preliminary data.</text>
</comment>
<evidence type="ECO:0000313" key="2">
    <source>
        <dbReference type="EMBL" id="GGX91928.1"/>
    </source>
</evidence>
<protein>
    <recommendedName>
        <fullName evidence="4">Peptidoglycan binding-like domain-containing protein</fullName>
    </recommendedName>
</protein>
<reference evidence="2" key="2">
    <citation type="submission" date="2020-09" db="EMBL/GenBank/DDBJ databases">
        <authorList>
            <person name="Sun Q."/>
            <person name="Ohkuma M."/>
        </authorList>
    </citation>
    <scope>NUCLEOTIDE SEQUENCE</scope>
    <source>
        <strain evidence="2">JCM 4956</strain>
    </source>
</reference>
<reference evidence="2" key="1">
    <citation type="journal article" date="2014" name="Int. J. Syst. Evol. Microbiol.">
        <title>Complete genome sequence of Corynebacterium casei LMG S-19264T (=DSM 44701T), isolated from a smear-ripened cheese.</title>
        <authorList>
            <consortium name="US DOE Joint Genome Institute (JGI-PGF)"/>
            <person name="Walter F."/>
            <person name="Albersmeier A."/>
            <person name="Kalinowski J."/>
            <person name="Ruckert C."/>
        </authorList>
    </citation>
    <scope>NUCLEOTIDE SEQUENCE</scope>
    <source>
        <strain evidence="2">JCM 4956</strain>
    </source>
</reference>
<dbReference type="Proteomes" id="UP000645555">
    <property type="component" value="Unassembled WGS sequence"/>
</dbReference>
<dbReference type="RefSeq" id="WP_190039555.1">
    <property type="nucleotide sequence ID" value="NZ_BMWD01000035.1"/>
</dbReference>
<accession>A0A918NSK5</accession>
<dbReference type="InterPro" id="IPR006311">
    <property type="entry name" value="TAT_signal"/>
</dbReference>
<dbReference type="EMBL" id="BMWD01000035">
    <property type="protein sequence ID" value="GGX91928.1"/>
    <property type="molecule type" value="Genomic_DNA"/>
</dbReference>
<organism evidence="2 3">
    <name type="scientific">Streptomyces fructofermentans</name>
    <dbReference type="NCBI Taxonomy" id="152141"/>
    <lineage>
        <taxon>Bacteria</taxon>
        <taxon>Bacillati</taxon>
        <taxon>Actinomycetota</taxon>
        <taxon>Actinomycetes</taxon>
        <taxon>Kitasatosporales</taxon>
        <taxon>Streptomycetaceae</taxon>
        <taxon>Streptomyces</taxon>
    </lineage>
</organism>
<feature type="chain" id="PRO_5037182685" description="Peptidoglycan binding-like domain-containing protein" evidence="1">
    <location>
        <begin position="33"/>
        <end position="149"/>
    </location>
</feature>
<dbReference type="Gene3D" id="1.10.101.10">
    <property type="entry name" value="PGBD-like superfamily/PGBD"/>
    <property type="match status" value="1"/>
</dbReference>
<proteinExistence type="predicted"/>
<sequence length="149" mass="15359">MRSNVVRRTLVGIAATAVIAAGSTAGASAALAAPRPAAAPASGTGGASVLVVNNLGLSTTQAKHWQCWLDGWGFDPGTIDGQLGTNSWKAAQRFFNYYGEYVGGRLVVDGVVGTGTIKALQNWLGVGIDGVAGPQTRAEFARFNNTNYC</sequence>
<keyword evidence="3" id="KW-1185">Reference proteome</keyword>
<evidence type="ECO:0008006" key="4">
    <source>
        <dbReference type="Google" id="ProtNLM"/>
    </source>
</evidence>
<dbReference type="SUPFAM" id="SSF47090">
    <property type="entry name" value="PGBD-like"/>
    <property type="match status" value="1"/>
</dbReference>
<name>A0A918NSK5_9ACTN</name>
<evidence type="ECO:0000313" key="3">
    <source>
        <dbReference type="Proteomes" id="UP000645555"/>
    </source>
</evidence>
<keyword evidence="1" id="KW-0732">Signal</keyword>
<feature type="signal peptide" evidence="1">
    <location>
        <begin position="1"/>
        <end position="32"/>
    </location>
</feature>